<comment type="caution">
    <text evidence="1">The sequence shown here is derived from an EMBL/GenBank/DDBJ whole genome shotgun (WGS) entry which is preliminary data.</text>
</comment>
<dbReference type="Proteomes" id="UP000288216">
    <property type="component" value="Unassembled WGS sequence"/>
</dbReference>
<accession>A0A401QFH3</accession>
<evidence type="ECO:0000313" key="1">
    <source>
        <dbReference type="EMBL" id="GCB84067.1"/>
    </source>
</evidence>
<gene>
    <name evidence="1" type="ORF">scyTo_0024682</name>
</gene>
<keyword evidence="2" id="KW-1185">Reference proteome</keyword>
<dbReference type="OrthoDB" id="5972258at2759"/>
<name>A0A401QFH3_SCYTO</name>
<dbReference type="EMBL" id="BFAA01053079">
    <property type="protein sequence ID" value="GCB84067.1"/>
    <property type="molecule type" value="Genomic_DNA"/>
</dbReference>
<evidence type="ECO:0000313" key="2">
    <source>
        <dbReference type="Proteomes" id="UP000288216"/>
    </source>
</evidence>
<sequence>MALEREQKQIDTRAAMVESDLRSIMETVMYITTVGSGHIRVPLPRGKLNVFCPPYCRVIFNRDED</sequence>
<feature type="non-terminal residue" evidence="1">
    <location>
        <position position="1"/>
    </location>
</feature>
<dbReference type="AlphaFoldDB" id="A0A401QFH3"/>
<proteinExistence type="predicted"/>
<reference evidence="1 2" key="1">
    <citation type="journal article" date="2018" name="Nat. Ecol. Evol.">
        <title>Shark genomes provide insights into elasmobranch evolution and the origin of vertebrates.</title>
        <authorList>
            <person name="Hara Y"/>
            <person name="Yamaguchi K"/>
            <person name="Onimaru K"/>
            <person name="Kadota M"/>
            <person name="Koyanagi M"/>
            <person name="Keeley SD"/>
            <person name="Tatsumi K"/>
            <person name="Tanaka K"/>
            <person name="Motone F"/>
            <person name="Kageyama Y"/>
            <person name="Nozu R"/>
            <person name="Adachi N"/>
            <person name="Nishimura O"/>
            <person name="Nakagawa R"/>
            <person name="Tanegashima C"/>
            <person name="Kiyatake I"/>
            <person name="Matsumoto R"/>
            <person name="Murakumo K"/>
            <person name="Nishida K"/>
            <person name="Terakita A"/>
            <person name="Kuratani S"/>
            <person name="Sato K"/>
            <person name="Hyodo S Kuraku.S."/>
        </authorList>
    </citation>
    <scope>NUCLEOTIDE SEQUENCE [LARGE SCALE GENOMIC DNA]</scope>
</reference>
<protein>
    <submittedName>
        <fullName evidence="1">Uncharacterized protein</fullName>
    </submittedName>
</protein>
<organism evidence="1 2">
    <name type="scientific">Scyliorhinus torazame</name>
    <name type="common">Cloudy catshark</name>
    <name type="synonym">Catulus torazame</name>
    <dbReference type="NCBI Taxonomy" id="75743"/>
    <lineage>
        <taxon>Eukaryota</taxon>
        <taxon>Metazoa</taxon>
        <taxon>Chordata</taxon>
        <taxon>Craniata</taxon>
        <taxon>Vertebrata</taxon>
        <taxon>Chondrichthyes</taxon>
        <taxon>Elasmobranchii</taxon>
        <taxon>Galeomorphii</taxon>
        <taxon>Galeoidea</taxon>
        <taxon>Carcharhiniformes</taxon>
        <taxon>Scyliorhinidae</taxon>
        <taxon>Scyliorhinus</taxon>
    </lineage>
</organism>